<accession>A0ABP6VU78</accession>
<dbReference type="Pfam" id="PF14017">
    <property type="entry name" value="DUF4233"/>
    <property type="match status" value="1"/>
</dbReference>
<dbReference type="RefSeq" id="WP_257441394.1">
    <property type="nucleotide sequence ID" value="NZ_BAABBB010000015.1"/>
</dbReference>
<evidence type="ECO:0000313" key="2">
    <source>
        <dbReference type="EMBL" id="GAA3540681.1"/>
    </source>
</evidence>
<reference evidence="3" key="1">
    <citation type="journal article" date="2019" name="Int. J. Syst. Evol. Microbiol.">
        <title>The Global Catalogue of Microorganisms (GCM) 10K type strain sequencing project: providing services to taxonomists for standard genome sequencing and annotation.</title>
        <authorList>
            <consortium name="The Broad Institute Genomics Platform"/>
            <consortium name="The Broad Institute Genome Sequencing Center for Infectious Disease"/>
            <person name="Wu L."/>
            <person name="Ma J."/>
        </authorList>
    </citation>
    <scope>NUCLEOTIDE SEQUENCE [LARGE SCALE GENOMIC DNA]</scope>
    <source>
        <strain evidence="3">JCM 17460</strain>
    </source>
</reference>
<comment type="caution">
    <text evidence="2">The sequence shown here is derived from an EMBL/GenBank/DDBJ whole genome shotgun (WGS) entry which is preliminary data.</text>
</comment>
<name>A0ABP6VU78_9ACTN</name>
<keyword evidence="1" id="KW-0812">Transmembrane</keyword>
<keyword evidence="3" id="KW-1185">Reference proteome</keyword>
<organism evidence="2 3">
    <name type="scientific">Nocardioides daeguensis</name>
    <dbReference type="NCBI Taxonomy" id="908359"/>
    <lineage>
        <taxon>Bacteria</taxon>
        <taxon>Bacillati</taxon>
        <taxon>Actinomycetota</taxon>
        <taxon>Actinomycetes</taxon>
        <taxon>Propionibacteriales</taxon>
        <taxon>Nocardioidaceae</taxon>
        <taxon>Nocardioides</taxon>
    </lineage>
</organism>
<evidence type="ECO:0008006" key="4">
    <source>
        <dbReference type="Google" id="ProtNLM"/>
    </source>
</evidence>
<protein>
    <recommendedName>
        <fullName evidence="4">DUF4233 domain-containing protein</fullName>
    </recommendedName>
</protein>
<sequence>MSEPTAPVDPERGKSPRRAMCAAVLSLEAIAVGLSTPVMIGISDIRPAVALPLGLGLALACVLVAGMLRRESAYLLGHVLQVGAVALGFLAPLMFVVGGIFALLWGTAYGLGRKIENERAAAFAEYDRQHPRP</sequence>
<keyword evidence="1" id="KW-1133">Transmembrane helix</keyword>
<dbReference type="EMBL" id="BAABBB010000015">
    <property type="protein sequence ID" value="GAA3540681.1"/>
    <property type="molecule type" value="Genomic_DNA"/>
</dbReference>
<feature type="transmembrane region" description="Helical" evidence="1">
    <location>
        <begin position="80"/>
        <end position="105"/>
    </location>
</feature>
<evidence type="ECO:0000256" key="1">
    <source>
        <dbReference type="SAM" id="Phobius"/>
    </source>
</evidence>
<dbReference type="Proteomes" id="UP001500301">
    <property type="component" value="Unassembled WGS sequence"/>
</dbReference>
<feature type="transmembrane region" description="Helical" evidence="1">
    <location>
        <begin position="48"/>
        <end position="68"/>
    </location>
</feature>
<proteinExistence type="predicted"/>
<evidence type="ECO:0000313" key="3">
    <source>
        <dbReference type="Proteomes" id="UP001500301"/>
    </source>
</evidence>
<dbReference type="InterPro" id="IPR025327">
    <property type="entry name" value="DUF4233"/>
</dbReference>
<feature type="transmembrane region" description="Helical" evidence="1">
    <location>
        <begin position="21"/>
        <end position="42"/>
    </location>
</feature>
<gene>
    <name evidence="2" type="ORF">GCM10022263_30130</name>
</gene>
<keyword evidence="1" id="KW-0472">Membrane</keyword>